<accession>A0A0S8FQV0</accession>
<evidence type="ECO:0000313" key="3">
    <source>
        <dbReference type="Proteomes" id="UP000051373"/>
    </source>
</evidence>
<feature type="transmembrane region" description="Helical" evidence="1">
    <location>
        <begin position="97"/>
        <end position="117"/>
    </location>
</feature>
<reference evidence="2 3" key="1">
    <citation type="journal article" date="2015" name="Microbiome">
        <title>Genomic resolution of linkages in carbon, nitrogen, and sulfur cycling among widespread estuary sediment bacteria.</title>
        <authorList>
            <person name="Baker B.J."/>
            <person name="Lazar C.S."/>
            <person name="Teske A.P."/>
            <person name="Dick G.J."/>
        </authorList>
    </citation>
    <scope>NUCLEOTIDE SEQUENCE [LARGE SCALE GENOMIC DNA]</scope>
    <source>
        <strain evidence="2">SM23_42</strain>
    </source>
</reference>
<feature type="transmembrane region" description="Helical" evidence="1">
    <location>
        <begin position="182"/>
        <end position="204"/>
    </location>
</feature>
<comment type="caution">
    <text evidence="2">The sequence shown here is derived from an EMBL/GenBank/DDBJ whole genome shotgun (WGS) entry which is preliminary data.</text>
</comment>
<evidence type="ECO:0000313" key="2">
    <source>
        <dbReference type="EMBL" id="KPK63107.1"/>
    </source>
</evidence>
<feature type="transmembrane region" description="Helical" evidence="1">
    <location>
        <begin position="48"/>
        <end position="68"/>
    </location>
</feature>
<name>A0A0S8FQV0_UNCW3</name>
<keyword evidence="1" id="KW-1133">Transmembrane helix</keyword>
<dbReference type="EMBL" id="LJUJ01000019">
    <property type="protein sequence ID" value="KPK63107.1"/>
    <property type="molecule type" value="Genomic_DNA"/>
</dbReference>
<protein>
    <submittedName>
        <fullName evidence="2">Uncharacterized protein</fullName>
    </submittedName>
</protein>
<feature type="transmembrane region" description="Helical" evidence="1">
    <location>
        <begin position="129"/>
        <end position="150"/>
    </location>
</feature>
<dbReference type="AlphaFoldDB" id="A0A0S8FQV0"/>
<evidence type="ECO:0000256" key="1">
    <source>
        <dbReference type="SAM" id="Phobius"/>
    </source>
</evidence>
<feature type="transmembrane region" description="Helical" evidence="1">
    <location>
        <begin position="155"/>
        <end position="176"/>
    </location>
</feature>
<feature type="transmembrane region" description="Helical" evidence="1">
    <location>
        <begin position="23"/>
        <end position="42"/>
    </location>
</feature>
<organism evidence="2 3">
    <name type="scientific">candidate division WOR_3 bacterium SM23_42</name>
    <dbReference type="NCBI Taxonomy" id="1703779"/>
    <lineage>
        <taxon>Bacteria</taxon>
        <taxon>Bacteria division WOR-3</taxon>
    </lineage>
</organism>
<keyword evidence="1" id="KW-0812">Transmembrane</keyword>
<proteinExistence type="predicted"/>
<dbReference type="STRING" id="1703779.AMJ83_08555"/>
<dbReference type="Proteomes" id="UP000051373">
    <property type="component" value="Unassembled WGS sequence"/>
</dbReference>
<sequence>MAEQSIDLKQLERKVWTSFFEDGLWDMYLGSLLLVMGVGALFSDIGISHVTTMIIYVLLVGAAFLFLVMGKRFITRPRIGHVNFGPTGVARKKKTRVVFAVSVLVGMIAFVIAVLSAKDLVSRSMSMDLLIPAIWVGNMIIVFSLAAYFLRFNRLYLIGVMFAICVPLDIVLTALTHKDLTFVAFGIPAIIVLIMGGVVLARFLRKYSIRSEDVSGSEV</sequence>
<keyword evidence="1" id="KW-0472">Membrane</keyword>
<gene>
    <name evidence="2" type="ORF">AMJ83_08555</name>
</gene>